<organism evidence="2 3">
    <name type="scientific">Clostridium saccharoperbutylacetonicum N1-4(HMT)</name>
    <dbReference type="NCBI Taxonomy" id="931276"/>
    <lineage>
        <taxon>Bacteria</taxon>
        <taxon>Bacillati</taxon>
        <taxon>Bacillota</taxon>
        <taxon>Clostridia</taxon>
        <taxon>Eubacteriales</taxon>
        <taxon>Clostridiaceae</taxon>
        <taxon>Clostridium</taxon>
    </lineage>
</organism>
<dbReference type="KEGG" id="csr:Cspa_c11890"/>
<dbReference type="PATRIC" id="fig|931276.5.peg.1146"/>
<dbReference type="InterPro" id="IPR029044">
    <property type="entry name" value="Nucleotide-diphossugar_trans"/>
</dbReference>
<dbReference type="OrthoDB" id="9785185at2"/>
<dbReference type="SUPFAM" id="SSF53448">
    <property type="entry name" value="Nucleotide-diphospho-sugar transferases"/>
    <property type="match status" value="1"/>
</dbReference>
<gene>
    <name evidence="2" type="ORF">Cspa_c11890</name>
</gene>
<evidence type="ECO:0000259" key="1">
    <source>
        <dbReference type="Pfam" id="PF00535"/>
    </source>
</evidence>
<keyword evidence="3" id="KW-1185">Reference proteome</keyword>
<accession>M1LQ07</accession>
<reference evidence="2 3" key="1">
    <citation type="submission" date="2013-02" db="EMBL/GenBank/DDBJ databases">
        <title>Genome sequence of Clostridium saccharoperbutylacetonicum N1-4(HMT).</title>
        <authorList>
            <person name="Poehlein A."/>
            <person name="Daniel R."/>
        </authorList>
    </citation>
    <scope>NUCLEOTIDE SEQUENCE [LARGE SCALE GENOMIC DNA]</scope>
    <source>
        <strain evidence="3">N1-4(HMT)</strain>
    </source>
</reference>
<dbReference type="PANTHER" id="PTHR22916">
    <property type="entry name" value="GLYCOSYLTRANSFERASE"/>
    <property type="match status" value="1"/>
</dbReference>
<dbReference type="Gene3D" id="3.90.550.10">
    <property type="entry name" value="Spore Coat Polysaccharide Biosynthesis Protein SpsA, Chain A"/>
    <property type="match status" value="1"/>
</dbReference>
<dbReference type="Pfam" id="PF00535">
    <property type="entry name" value="Glycos_transf_2"/>
    <property type="match status" value="1"/>
</dbReference>
<dbReference type="GO" id="GO:0016758">
    <property type="term" value="F:hexosyltransferase activity"/>
    <property type="evidence" value="ECO:0007669"/>
    <property type="project" value="UniProtKB-ARBA"/>
</dbReference>
<sequence>MDKMVSIITPCFNGEKFVSRYLESILNQTYKNIEMIFVNDGSADKTESIAKSYISKFKEKGMKFKYIYQENGGQASALNKGLEIFEGDYLTWPDSDDVLTIDSIEKKMLFLEKNKEYGLVRTDAAIVIENNLDKIQGRFAKNNANKLKEDLFLDLITENRVWFAPGCYMVRAKSFLDVNPSRTIYESRAGQNWQMLLPITYKYKCGFIDETLYLYVIRENSHSHRKIDYRKMLERCDDHQDILVNTIENMDIQKDEKMRYLNIIKEKYIRKKLYIASEFKDHKLADKQYSILKNNNIANVNDFIQCLSCKNTILNIAIKGFIKIKRCLT</sequence>
<keyword evidence="2" id="KW-0808">Transferase</keyword>
<dbReference type="PANTHER" id="PTHR22916:SF3">
    <property type="entry name" value="UDP-GLCNAC:BETAGAL BETA-1,3-N-ACETYLGLUCOSAMINYLTRANSFERASE-LIKE PROTEIN 1"/>
    <property type="match status" value="1"/>
</dbReference>
<dbReference type="CDD" id="cd00761">
    <property type="entry name" value="Glyco_tranf_GTA_type"/>
    <property type="match status" value="1"/>
</dbReference>
<dbReference type="RefSeq" id="WP_015391290.1">
    <property type="nucleotide sequence ID" value="NC_020291.1"/>
</dbReference>
<dbReference type="STRING" id="36745.CLSAP_11960"/>
<feature type="domain" description="Glycosyltransferase 2-like" evidence="1">
    <location>
        <begin position="6"/>
        <end position="133"/>
    </location>
</feature>
<dbReference type="HOGENOM" id="CLU_025996_5_0_9"/>
<evidence type="ECO:0000313" key="3">
    <source>
        <dbReference type="Proteomes" id="UP000011728"/>
    </source>
</evidence>
<evidence type="ECO:0000313" key="2">
    <source>
        <dbReference type="EMBL" id="AGF54965.1"/>
    </source>
</evidence>
<dbReference type="eggNOG" id="COG1215">
    <property type="taxonomic scope" value="Bacteria"/>
</dbReference>
<dbReference type="AlphaFoldDB" id="M1LQ07"/>
<protein>
    <submittedName>
        <fullName evidence="2">Glycosyl transferase family 2</fullName>
    </submittedName>
</protein>
<dbReference type="InterPro" id="IPR001173">
    <property type="entry name" value="Glyco_trans_2-like"/>
</dbReference>
<dbReference type="Proteomes" id="UP000011728">
    <property type="component" value="Chromosome"/>
</dbReference>
<dbReference type="EMBL" id="CP004121">
    <property type="protein sequence ID" value="AGF54965.1"/>
    <property type="molecule type" value="Genomic_DNA"/>
</dbReference>
<proteinExistence type="predicted"/>
<name>M1LQ07_9CLOT</name>